<dbReference type="Proteomes" id="UP001107558">
    <property type="component" value="Chromosome 3"/>
</dbReference>
<evidence type="ECO:0000256" key="1">
    <source>
        <dbReference type="SAM" id="MobiDB-lite"/>
    </source>
</evidence>
<evidence type="ECO:0000313" key="2">
    <source>
        <dbReference type="EMBL" id="KAG5672626.1"/>
    </source>
</evidence>
<proteinExistence type="predicted"/>
<accession>A0A9J6BSA7</accession>
<feature type="compositionally biased region" description="Basic and acidic residues" evidence="1">
    <location>
        <begin position="91"/>
        <end position="107"/>
    </location>
</feature>
<feature type="region of interest" description="Disordered" evidence="1">
    <location>
        <begin position="231"/>
        <end position="283"/>
    </location>
</feature>
<gene>
    <name evidence="2" type="ORF">PVAND_002741</name>
</gene>
<sequence length="283" mass="32230">MALNEKESEVKKKPHEMTNAEYVSKLMAATPAYFFTPTSLPQAGHNFFFSELLRSLVQKRKAEELNLAAIKAKSMTKKVRKPMTYQQFQKPSHEQEYKKPKLSEDVVKTSVETNENDQENSQDSVINVDKDDPPVAINATSTNTQQQSSVSSLAQSAFYPYVDPLHFFIDLRVSAGQIYDRKKEAYLQQALSTWNNNNPIIGKNRNSAFKVPTSSQNEQNQNFNAINLISNQQQQSESSRGFQKMYKSTRSDDDEDEVTAAESNSKKSEDVQIFDLDKTDRMN</sequence>
<organism evidence="2 3">
    <name type="scientific">Polypedilum vanderplanki</name>
    <name type="common">Sleeping chironomid midge</name>
    <dbReference type="NCBI Taxonomy" id="319348"/>
    <lineage>
        <taxon>Eukaryota</taxon>
        <taxon>Metazoa</taxon>
        <taxon>Ecdysozoa</taxon>
        <taxon>Arthropoda</taxon>
        <taxon>Hexapoda</taxon>
        <taxon>Insecta</taxon>
        <taxon>Pterygota</taxon>
        <taxon>Neoptera</taxon>
        <taxon>Endopterygota</taxon>
        <taxon>Diptera</taxon>
        <taxon>Nematocera</taxon>
        <taxon>Chironomoidea</taxon>
        <taxon>Chironomidae</taxon>
        <taxon>Chironominae</taxon>
        <taxon>Polypedilum</taxon>
        <taxon>Polypedilum</taxon>
    </lineage>
</organism>
<comment type="caution">
    <text evidence="2">The sequence shown here is derived from an EMBL/GenBank/DDBJ whole genome shotgun (WGS) entry which is preliminary data.</text>
</comment>
<protein>
    <submittedName>
        <fullName evidence="2">Uncharacterized protein</fullName>
    </submittedName>
</protein>
<name>A0A9J6BSA7_POLVA</name>
<dbReference type="OrthoDB" id="7669009at2759"/>
<dbReference type="EMBL" id="JADBJN010000003">
    <property type="protein sequence ID" value="KAG5672626.1"/>
    <property type="molecule type" value="Genomic_DNA"/>
</dbReference>
<feature type="compositionally biased region" description="Basic and acidic residues" evidence="1">
    <location>
        <begin position="264"/>
        <end position="283"/>
    </location>
</feature>
<reference evidence="2" key="1">
    <citation type="submission" date="2021-03" db="EMBL/GenBank/DDBJ databases">
        <title>Chromosome level genome of the anhydrobiotic midge Polypedilum vanderplanki.</title>
        <authorList>
            <person name="Yoshida Y."/>
            <person name="Kikawada T."/>
            <person name="Gusev O."/>
        </authorList>
    </citation>
    <scope>NUCLEOTIDE SEQUENCE</scope>
    <source>
        <strain evidence="2">NIAS01</strain>
        <tissue evidence="2">Whole body or cell culture</tissue>
    </source>
</reference>
<keyword evidence="3" id="KW-1185">Reference proteome</keyword>
<feature type="region of interest" description="Disordered" evidence="1">
    <location>
        <begin position="81"/>
        <end position="146"/>
    </location>
</feature>
<dbReference type="AlphaFoldDB" id="A0A9J6BSA7"/>
<evidence type="ECO:0000313" key="3">
    <source>
        <dbReference type="Proteomes" id="UP001107558"/>
    </source>
</evidence>
<feature type="compositionally biased region" description="Polar residues" evidence="1">
    <location>
        <begin position="231"/>
        <end position="241"/>
    </location>
</feature>